<dbReference type="PANTHER" id="PTHR35936:SF37">
    <property type="entry name" value="AMINO ACID ABC TRANSPORTER SUBSTRATE-BINDING PROTEIN"/>
    <property type="match status" value="1"/>
</dbReference>
<evidence type="ECO:0000256" key="3">
    <source>
        <dbReference type="ARBA" id="ARBA00022729"/>
    </source>
</evidence>
<dbReference type="Proteomes" id="UP000248863">
    <property type="component" value="Unassembled WGS sequence"/>
</dbReference>
<reference evidence="7 8" key="1">
    <citation type="submission" date="2017-07" db="EMBL/GenBank/DDBJ databases">
        <title>Draft Genome Sequences of Select Purple Nonsulfur Bacteria.</title>
        <authorList>
            <person name="Lasarre B."/>
            <person name="Mckinlay J.B."/>
        </authorList>
    </citation>
    <scope>NUCLEOTIDE SEQUENCE [LARGE SCALE GENOMIC DNA]</scope>
    <source>
        <strain evidence="7 8">DSM 11907</strain>
    </source>
</reference>
<evidence type="ECO:0000256" key="5">
    <source>
        <dbReference type="SAM" id="SignalP"/>
    </source>
</evidence>
<gene>
    <name evidence="7" type="ORF">CH338_08355</name>
</gene>
<comment type="caution">
    <text evidence="7">The sequence shown here is derived from an EMBL/GenBank/DDBJ whole genome shotgun (WGS) entry which is preliminary data.</text>
</comment>
<dbReference type="Pfam" id="PF00497">
    <property type="entry name" value="SBP_bac_3"/>
    <property type="match status" value="1"/>
</dbReference>
<dbReference type="OrthoDB" id="6192933at2"/>
<name>A0A327KWK7_9BRAD</name>
<dbReference type="SUPFAM" id="SSF53850">
    <property type="entry name" value="Periplasmic binding protein-like II"/>
    <property type="match status" value="1"/>
</dbReference>
<feature type="domain" description="Solute-binding protein family 3/N-terminal" evidence="6">
    <location>
        <begin position="40"/>
        <end position="260"/>
    </location>
</feature>
<protein>
    <submittedName>
        <fullName evidence="7">Amino acid ABC transporter substrate-binding protein</fullName>
    </submittedName>
</protein>
<evidence type="ECO:0000256" key="1">
    <source>
        <dbReference type="ARBA" id="ARBA00004196"/>
    </source>
</evidence>
<proteinExistence type="inferred from homology"/>
<dbReference type="PROSITE" id="PS01039">
    <property type="entry name" value="SBP_BACTERIAL_3"/>
    <property type="match status" value="1"/>
</dbReference>
<dbReference type="AlphaFoldDB" id="A0A327KWK7"/>
<dbReference type="Gene3D" id="3.40.190.10">
    <property type="entry name" value="Periplasmic binding protein-like II"/>
    <property type="match status" value="2"/>
</dbReference>
<dbReference type="InterPro" id="IPR001638">
    <property type="entry name" value="Solute-binding_3/MltF_N"/>
</dbReference>
<dbReference type="EMBL" id="NPEU01000063">
    <property type="protein sequence ID" value="RAI39758.1"/>
    <property type="molecule type" value="Genomic_DNA"/>
</dbReference>
<dbReference type="PANTHER" id="PTHR35936">
    <property type="entry name" value="MEMBRANE-BOUND LYTIC MUREIN TRANSGLYCOSYLASE F"/>
    <property type="match status" value="1"/>
</dbReference>
<evidence type="ECO:0000256" key="4">
    <source>
        <dbReference type="RuleBase" id="RU003744"/>
    </source>
</evidence>
<evidence type="ECO:0000256" key="2">
    <source>
        <dbReference type="ARBA" id="ARBA00010333"/>
    </source>
</evidence>
<dbReference type="RefSeq" id="WP_111356653.1">
    <property type="nucleotide sequence ID" value="NZ_NHSK01000069.1"/>
</dbReference>
<sequence length="266" mass="28108">MHSKLSKRSLVVAVGLAALALPFGAAHAQTALDDVLKAKTVRIGVPTDYPPYGFVGPTLAPMGLDIDIANLIAAKLGVKAELVPVVSANRIPYLQTKKIDLIVSTLGRNEERAKIIDFSHAYAPFYQGVFALKATEIKSFADLAGKTVAVARGAMEDEMLAQVAPPTTIVKRFEDQAATTAAFASGQTQVIATSVSNIGVLSQKNPNLGVEYKLLLRDSPCFVGVGKGEDALRGKVNAIILAAKADGTLETLSQKWLKRGTGDLPL</sequence>
<dbReference type="InterPro" id="IPR018313">
    <property type="entry name" value="SBP_3_CS"/>
</dbReference>
<accession>A0A327KWK7</accession>
<feature type="chain" id="PRO_5016466630" evidence="5">
    <location>
        <begin position="29"/>
        <end position="266"/>
    </location>
</feature>
<organism evidence="7 8">
    <name type="scientific">Rhodoplanes elegans</name>
    <dbReference type="NCBI Taxonomy" id="29408"/>
    <lineage>
        <taxon>Bacteria</taxon>
        <taxon>Pseudomonadati</taxon>
        <taxon>Pseudomonadota</taxon>
        <taxon>Alphaproteobacteria</taxon>
        <taxon>Hyphomicrobiales</taxon>
        <taxon>Nitrobacteraceae</taxon>
        <taxon>Rhodoplanes</taxon>
    </lineage>
</organism>
<comment type="similarity">
    <text evidence="2 4">Belongs to the bacterial solute-binding protein 3 family.</text>
</comment>
<evidence type="ECO:0000259" key="6">
    <source>
        <dbReference type="SMART" id="SM00062"/>
    </source>
</evidence>
<evidence type="ECO:0000313" key="8">
    <source>
        <dbReference type="Proteomes" id="UP000248863"/>
    </source>
</evidence>
<dbReference type="GO" id="GO:0030313">
    <property type="term" value="C:cell envelope"/>
    <property type="evidence" value="ECO:0007669"/>
    <property type="project" value="UniProtKB-SubCell"/>
</dbReference>
<dbReference type="SMART" id="SM00062">
    <property type="entry name" value="PBPb"/>
    <property type="match status" value="1"/>
</dbReference>
<keyword evidence="3 5" id="KW-0732">Signal</keyword>
<comment type="subcellular location">
    <subcellularLocation>
        <location evidence="1">Cell envelope</location>
    </subcellularLocation>
</comment>
<feature type="signal peptide" evidence="5">
    <location>
        <begin position="1"/>
        <end position="28"/>
    </location>
</feature>
<keyword evidence="8" id="KW-1185">Reference proteome</keyword>
<evidence type="ECO:0000313" key="7">
    <source>
        <dbReference type="EMBL" id="RAI39758.1"/>
    </source>
</evidence>